<proteinExistence type="predicted"/>
<sequence>MSIPCKLGHSVGSQAGMVNMRMIGQYIVDLLEKCYEIQSAYRTCQEDLKQGRELQAQSERSMDALGSTVEKFRCAMDRMGVSMLQDNVTLAKMHLQIDTLRREIAEKKLRLEWRALEVPKYQDTGERIRDLRKGRERLELQLTRVNNDVDTQYEELFDAQERLSALKAQREANQMGRERHLTELKEQTRNLDAQKKAILSVDSGSLNMSELYVNPADARRIETELENLRHQQVLASRHIQQQTEDRIFLRETAAQIRQRVAALEAQVRKESGDHRLLSVLTREPNWYPDMTSPSLWYSSPPLSLEQLRWMRDRQHRTSVPVPETVKIDDIGASTSYISNSLVIDISKDSSSVV</sequence>
<dbReference type="AlphaFoldDB" id="A0A9D4N350"/>
<accession>A0A9D4N350</accession>
<gene>
    <name evidence="2" type="ORF">DPMN_012277</name>
</gene>
<protein>
    <submittedName>
        <fullName evidence="2">Uncharacterized protein</fullName>
    </submittedName>
</protein>
<dbReference type="OrthoDB" id="6156762at2759"/>
<feature type="coiled-coil region" evidence="1">
    <location>
        <begin position="246"/>
        <end position="273"/>
    </location>
</feature>
<evidence type="ECO:0000313" key="3">
    <source>
        <dbReference type="Proteomes" id="UP000828390"/>
    </source>
</evidence>
<keyword evidence="1" id="KW-0175">Coiled coil</keyword>
<evidence type="ECO:0000313" key="2">
    <source>
        <dbReference type="EMBL" id="KAH3888245.1"/>
    </source>
</evidence>
<reference evidence="2" key="1">
    <citation type="journal article" date="2019" name="bioRxiv">
        <title>The Genome of the Zebra Mussel, Dreissena polymorpha: A Resource for Invasive Species Research.</title>
        <authorList>
            <person name="McCartney M.A."/>
            <person name="Auch B."/>
            <person name="Kono T."/>
            <person name="Mallez S."/>
            <person name="Zhang Y."/>
            <person name="Obille A."/>
            <person name="Becker A."/>
            <person name="Abrahante J.E."/>
            <person name="Garbe J."/>
            <person name="Badalamenti J.P."/>
            <person name="Herman A."/>
            <person name="Mangelson H."/>
            <person name="Liachko I."/>
            <person name="Sullivan S."/>
            <person name="Sone E.D."/>
            <person name="Koren S."/>
            <person name="Silverstein K.A.T."/>
            <person name="Beckman K.B."/>
            <person name="Gohl D.M."/>
        </authorList>
    </citation>
    <scope>NUCLEOTIDE SEQUENCE</scope>
    <source>
        <strain evidence="2">Duluth1</strain>
        <tissue evidence="2">Whole animal</tissue>
    </source>
</reference>
<keyword evidence="3" id="KW-1185">Reference proteome</keyword>
<feature type="coiled-coil region" evidence="1">
    <location>
        <begin position="90"/>
        <end position="197"/>
    </location>
</feature>
<dbReference type="Proteomes" id="UP000828390">
    <property type="component" value="Unassembled WGS sequence"/>
</dbReference>
<dbReference type="EMBL" id="JAIWYP010000001">
    <property type="protein sequence ID" value="KAH3888245.1"/>
    <property type="molecule type" value="Genomic_DNA"/>
</dbReference>
<organism evidence="2 3">
    <name type="scientific">Dreissena polymorpha</name>
    <name type="common">Zebra mussel</name>
    <name type="synonym">Mytilus polymorpha</name>
    <dbReference type="NCBI Taxonomy" id="45954"/>
    <lineage>
        <taxon>Eukaryota</taxon>
        <taxon>Metazoa</taxon>
        <taxon>Spiralia</taxon>
        <taxon>Lophotrochozoa</taxon>
        <taxon>Mollusca</taxon>
        <taxon>Bivalvia</taxon>
        <taxon>Autobranchia</taxon>
        <taxon>Heteroconchia</taxon>
        <taxon>Euheterodonta</taxon>
        <taxon>Imparidentia</taxon>
        <taxon>Neoheterodontei</taxon>
        <taxon>Myida</taxon>
        <taxon>Dreissenoidea</taxon>
        <taxon>Dreissenidae</taxon>
        <taxon>Dreissena</taxon>
    </lineage>
</organism>
<comment type="caution">
    <text evidence="2">The sequence shown here is derived from an EMBL/GenBank/DDBJ whole genome shotgun (WGS) entry which is preliminary data.</text>
</comment>
<name>A0A9D4N350_DREPO</name>
<evidence type="ECO:0000256" key="1">
    <source>
        <dbReference type="SAM" id="Coils"/>
    </source>
</evidence>
<reference evidence="2" key="2">
    <citation type="submission" date="2020-11" db="EMBL/GenBank/DDBJ databases">
        <authorList>
            <person name="McCartney M.A."/>
            <person name="Auch B."/>
            <person name="Kono T."/>
            <person name="Mallez S."/>
            <person name="Becker A."/>
            <person name="Gohl D.M."/>
            <person name="Silverstein K.A.T."/>
            <person name="Koren S."/>
            <person name="Bechman K.B."/>
            <person name="Herman A."/>
            <person name="Abrahante J.E."/>
            <person name="Garbe J."/>
        </authorList>
    </citation>
    <scope>NUCLEOTIDE SEQUENCE</scope>
    <source>
        <strain evidence="2">Duluth1</strain>
        <tissue evidence="2">Whole animal</tissue>
    </source>
</reference>